<dbReference type="InterPro" id="IPR036291">
    <property type="entry name" value="NAD(P)-bd_dom_sf"/>
</dbReference>
<dbReference type="PANTHER" id="PTHR48079:SF6">
    <property type="entry name" value="NAD(P)-BINDING DOMAIN-CONTAINING PROTEIN-RELATED"/>
    <property type="match status" value="1"/>
</dbReference>
<dbReference type="Gene3D" id="3.40.50.720">
    <property type="entry name" value="NAD(P)-binding Rossmann-like Domain"/>
    <property type="match status" value="1"/>
</dbReference>
<sequence>MRVFVTGASGFIGSAVVRELLDAGHTVTGLARSDASAEALTAAGVAVHRGSLDDLDSLRAGAEAADGVCHLAFIHDFSDFAANCATDLRAIETIGEALAGTDKPFVVTSGTPGLPDGKVATEEDQVDPGSFAAVRQPSELAAVALAERGVRSSVVRLPRSVHGVGDQGFVPQLIATAREKGVSGYVGDGSARWPAVHRCDAARLYRWALESAPAGSQYHAVGDEGLSLRSIAEVIGRRVGVPTGSVPVDQAVEHFGFLGLVASLDCPASSELTRKQTGWEPVEVGLLGDLEAGYYFGEL</sequence>
<gene>
    <name evidence="2" type="ORF">AB5J58_17250</name>
</gene>
<dbReference type="InterPro" id="IPR001509">
    <property type="entry name" value="Epimerase_deHydtase"/>
</dbReference>
<dbReference type="AlphaFoldDB" id="A0AB39M5L2"/>
<dbReference type="GO" id="GO:0004029">
    <property type="term" value="F:aldehyde dehydrogenase (NAD+) activity"/>
    <property type="evidence" value="ECO:0007669"/>
    <property type="project" value="TreeGrafter"/>
</dbReference>
<organism evidence="2">
    <name type="scientific">Streptomyces sp. R08</name>
    <dbReference type="NCBI Taxonomy" id="3238624"/>
    <lineage>
        <taxon>Bacteria</taxon>
        <taxon>Bacillati</taxon>
        <taxon>Actinomycetota</taxon>
        <taxon>Actinomycetes</taxon>
        <taxon>Kitasatosporales</taxon>
        <taxon>Streptomycetaceae</taxon>
        <taxon>Streptomyces</taxon>
    </lineage>
</organism>
<dbReference type="GO" id="GO:0005737">
    <property type="term" value="C:cytoplasm"/>
    <property type="evidence" value="ECO:0007669"/>
    <property type="project" value="TreeGrafter"/>
</dbReference>
<dbReference type="InterPro" id="IPR051783">
    <property type="entry name" value="NAD(P)-dependent_oxidoreduct"/>
</dbReference>
<evidence type="ECO:0000313" key="2">
    <source>
        <dbReference type="EMBL" id="XDQ01831.1"/>
    </source>
</evidence>
<dbReference type="SUPFAM" id="SSF51735">
    <property type="entry name" value="NAD(P)-binding Rossmann-fold domains"/>
    <property type="match status" value="1"/>
</dbReference>
<dbReference type="EMBL" id="CP163431">
    <property type="protein sequence ID" value="XDQ01831.1"/>
    <property type="molecule type" value="Genomic_DNA"/>
</dbReference>
<reference evidence="2" key="1">
    <citation type="submission" date="2024-07" db="EMBL/GenBank/DDBJ databases">
        <authorList>
            <person name="Yu S.T."/>
        </authorList>
    </citation>
    <scope>NUCLEOTIDE SEQUENCE</scope>
    <source>
        <strain evidence="2">R08</strain>
    </source>
</reference>
<dbReference type="Pfam" id="PF01370">
    <property type="entry name" value="Epimerase"/>
    <property type="match status" value="1"/>
</dbReference>
<accession>A0AB39M5L2</accession>
<protein>
    <submittedName>
        <fullName evidence="2">SDR family oxidoreductase</fullName>
    </submittedName>
</protein>
<feature type="domain" description="NAD-dependent epimerase/dehydratase" evidence="1">
    <location>
        <begin position="3"/>
        <end position="217"/>
    </location>
</feature>
<dbReference type="CDD" id="cd05262">
    <property type="entry name" value="SDR_a7"/>
    <property type="match status" value="1"/>
</dbReference>
<dbReference type="PANTHER" id="PTHR48079">
    <property type="entry name" value="PROTEIN YEEZ"/>
    <property type="match status" value="1"/>
</dbReference>
<name>A0AB39M5L2_9ACTN</name>
<proteinExistence type="predicted"/>
<dbReference type="RefSeq" id="WP_369188115.1">
    <property type="nucleotide sequence ID" value="NZ_CP163431.1"/>
</dbReference>
<evidence type="ECO:0000259" key="1">
    <source>
        <dbReference type="Pfam" id="PF01370"/>
    </source>
</evidence>